<dbReference type="EMBL" id="CP061336">
    <property type="protein sequence ID" value="QNU66977.1"/>
    <property type="molecule type" value="Genomic_DNA"/>
</dbReference>
<dbReference type="GO" id="GO:0009252">
    <property type="term" value="P:peptidoglycan biosynthetic process"/>
    <property type="evidence" value="ECO:0007669"/>
    <property type="project" value="UniProtKB-UniRule"/>
</dbReference>
<dbReference type="AlphaFoldDB" id="A0A4U7JKG7"/>
<evidence type="ECO:0000256" key="5">
    <source>
        <dbReference type="ARBA" id="ARBA00023316"/>
    </source>
</evidence>
<dbReference type="SUPFAM" id="SSF54814">
    <property type="entry name" value="Prokaryotic type KH domain (KH-domain type II)"/>
    <property type="match status" value="1"/>
</dbReference>
<dbReference type="Gene3D" id="3.30.30.80">
    <property type="entry name" value="probable RNA-binding protein from clostridium symbiosum atcc 14940"/>
    <property type="match status" value="1"/>
</dbReference>
<dbReference type="Pfam" id="PF13083">
    <property type="entry name" value="KH_KhpA-B"/>
    <property type="match status" value="1"/>
</dbReference>
<comment type="subunit">
    <text evidence="6">Forms a complex with KhpA.</text>
</comment>
<dbReference type="InterPro" id="IPR038247">
    <property type="entry name" value="Jag_N_dom_sf"/>
</dbReference>
<sequence length="210" mass="23808">MAYSIEKTGKTVQEAIAAALTELNLSEEDVDIEIIEEGTKGIFGIIGSKVARIRVTVREENNNRCDIASDFLYTILNNMEVEADISVSEDDENIVVDINGDDIGIIIGRRGETMDALQYLTSLVVNKGYEDYKRVVLNVENYRQKREETLIKLANRLAEKVVKYKKPVTLEPMNPYERRIIHSSLQGHKFVETFSTGEEPKRKVVIALKK</sequence>
<feature type="domain" description="R3H" evidence="7">
    <location>
        <begin position="144"/>
        <end position="210"/>
    </location>
</feature>
<reference evidence="8 9" key="1">
    <citation type="submission" date="2020-09" db="EMBL/GenBank/DDBJ databases">
        <title>Characterization and genome sequencing of Ruminiclostridium sp. nov. MA18.</title>
        <authorList>
            <person name="Rettenmaier R."/>
            <person name="Kowollik M.-L."/>
            <person name="Liebl W."/>
            <person name="Zverlov V."/>
        </authorList>
    </citation>
    <scope>NUCLEOTIDE SEQUENCE [LARGE SCALE GENOMIC DNA]</scope>
    <source>
        <strain evidence="8 9">MA18</strain>
    </source>
</reference>
<keyword evidence="4 6" id="KW-0143">Chaperone</keyword>
<dbReference type="CDD" id="cd02414">
    <property type="entry name" value="KH-II_Jag"/>
    <property type="match status" value="1"/>
</dbReference>
<keyword evidence="5 6" id="KW-0961">Cell wall biogenesis/degradation</keyword>
<dbReference type="GO" id="GO:0003723">
    <property type="term" value="F:RNA binding"/>
    <property type="evidence" value="ECO:0007669"/>
    <property type="project" value="UniProtKB-UniRule"/>
</dbReference>
<dbReference type="Gene3D" id="3.30.1370.50">
    <property type="entry name" value="R3H-like domain"/>
    <property type="match status" value="1"/>
</dbReference>
<comment type="domain">
    <text evidence="6">Has an N-terminal Jag-N domain and 2 RNA-binding domains (KH and R3H).</text>
</comment>
<evidence type="ECO:0000259" key="7">
    <source>
        <dbReference type="PROSITE" id="PS51061"/>
    </source>
</evidence>
<dbReference type="PANTHER" id="PTHR35800:SF1">
    <property type="entry name" value="RNA-BINDING PROTEIN KHPB"/>
    <property type="match status" value="1"/>
</dbReference>
<dbReference type="SUPFAM" id="SSF82708">
    <property type="entry name" value="R3H domain"/>
    <property type="match status" value="1"/>
</dbReference>
<evidence type="ECO:0000256" key="1">
    <source>
        <dbReference type="ARBA" id="ARBA00022490"/>
    </source>
</evidence>
<keyword evidence="9" id="KW-1185">Reference proteome</keyword>
<dbReference type="CDD" id="cd02644">
    <property type="entry name" value="R3H_jag"/>
    <property type="match status" value="1"/>
</dbReference>
<proteinExistence type="inferred from homology"/>
<dbReference type="RefSeq" id="WP_137697045.1">
    <property type="nucleotide sequence ID" value="NZ_CP061336.1"/>
</dbReference>
<dbReference type="GO" id="GO:0008360">
    <property type="term" value="P:regulation of cell shape"/>
    <property type="evidence" value="ECO:0007669"/>
    <property type="project" value="UniProtKB-KW"/>
</dbReference>
<evidence type="ECO:0000313" key="9">
    <source>
        <dbReference type="Proteomes" id="UP000306409"/>
    </source>
</evidence>
<dbReference type="SMART" id="SM01245">
    <property type="entry name" value="Jag_N"/>
    <property type="match status" value="1"/>
</dbReference>
<dbReference type="InterPro" id="IPR034079">
    <property type="entry name" value="R3H_KhpB"/>
</dbReference>
<dbReference type="GO" id="GO:0005737">
    <property type="term" value="C:cytoplasm"/>
    <property type="evidence" value="ECO:0007669"/>
    <property type="project" value="UniProtKB-SubCell"/>
</dbReference>
<comment type="subcellular location">
    <subcellularLocation>
        <location evidence="6">Cytoplasm</location>
    </subcellularLocation>
</comment>
<organism evidence="8 9">
    <name type="scientific">Ruminiclostridium herbifermentans</name>
    <dbReference type="NCBI Taxonomy" id="2488810"/>
    <lineage>
        <taxon>Bacteria</taxon>
        <taxon>Bacillati</taxon>
        <taxon>Bacillota</taxon>
        <taxon>Clostridia</taxon>
        <taxon>Eubacteriales</taxon>
        <taxon>Oscillospiraceae</taxon>
        <taxon>Ruminiclostridium</taxon>
    </lineage>
</organism>
<dbReference type="InterPro" id="IPR001374">
    <property type="entry name" value="R3H_dom"/>
</dbReference>
<protein>
    <recommendedName>
        <fullName evidence="6">RNA-binding protein KhpB</fullName>
    </recommendedName>
    <alternativeName>
        <fullName evidence="6">RNA-binding protein EloR</fullName>
    </alternativeName>
</protein>
<dbReference type="PROSITE" id="PS51061">
    <property type="entry name" value="R3H"/>
    <property type="match status" value="1"/>
</dbReference>
<dbReference type="HAMAP" id="MF_00867">
    <property type="entry name" value="KhpB"/>
    <property type="match status" value="1"/>
</dbReference>
<dbReference type="InterPro" id="IPR038008">
    <property type="entry name" value="Jag_KH"/>
</dbReference>
<keyword evidence="3 6" id="KW-0133">Cell shape</keyword>
<dbReference type="KEGG" id="rher:EHE19_019495"/>
<comment type="similarity">
    <text evidence="6">Belongs to the KhpB RNA-binding protein family.</text>
</comment>
<evidence type="ECO:0000256" key="6">
    <source>
        <dbReference type="HAMAP-Rule" id="MF_00867"/>
    </source>
</evidence>
<dbReference type="OrthoDB" id="9794483at2"/>
<name>A0A4U7JKG7_9FIRM</name>
<dbReference type="NCBIfam" id="NF041568">
    <property type="entry name" value="Jag_EloR"/>
    <property type="match status" value="1"/>
</dbReference>
<evidence type="ECO:0000313" key="8">
    <source>
        <dbReference type="EMBL" id="QNU66977.1"/>
    </source>
</evidence>
<keyword evidence="1 6" id="KW-0963">Cytoplasm</keyword>
<dbReference type="Pfam" id="PF14804">
    <property type="entry name" value="Jag_N"/>
    <property type="match status" value="1"/>
</dbReference>
<dbReference type="Pfam" id="PF01424">
    <property type="entry name" value="R3H"/>
    <property type="match status" value="1"/>
</dbReference>
<gene>
    <name evidence="6" type="primary">khpB</name>
    <name evidence="6" type="synonym">eloR</name>
    <name evidence="8" type="ORF">EHE19_019495</name>
</gene>
<keyword evidence="2 6" id="KW-0694">RNA-binding</keyword>
<comment type="function">
    <text evidence="6">A probable RNA chaperone. Forms a complex with KhpA which binds to cellular RNA and controls its expression. Plays a role in peptidoglycan (PG) homeostasis and cell length regulation.</text>
</comment>
<accession>A0A4U7JKG7</accession>
<dbReference type="InterPro" id="IPR009019">
    <property type="entry name" value="KH_sf_prok-type"/>
</dbReference>
<dbReference type="Proteomes" id="UP000306409">
    <property type="component" value="Chromosome"/>
</dbReference>
<dbReference type="Gene3D" id="3.30.300.20">
    <property type="match status" value="1"/>
</dbReference>
<evidence type="ECO:0000256" key="3">
    <source>
        <dbReference type="ARBA" id="ARBA00022960"/>
    </source>
</evidence>
<dbReference type="InterPro" id="IPR036867">
    <property type="entry name" value="R3H_dom_sf"/>
</dbReference>
<dbReference type="InterPro" id="IPR032782">
    <property type="entry name" value="KhpB_N"/>
</dbReference>
<evidence type="ECO:0000256" key="2">
    <source>
        <dbReference type="ARBA" id="ARBA00022884"/>
    </source>
</evidence>
<evidence type="ECO:0000256" key="4">
    <source>
        <dbReference type="ARBA" id="ARBA00023186"/>
    </source>
</evidence>
<dbReference type="SMART" id="SM00393">
    <property type="entry name" value="R3H"/>
    <property type="match status" value="1"/>
</dbReference>
<dbReference type="InterPro" id="IPR039247">
    <property type="entry name" value="KhpB"/>
</dbReference>
<dbReference type="PANTHER" id="PTHR35800">
    <property type="entry name" value="PROTEIN JAG"/>
    <property type="match status" value="1"/>
</dbReference>
<feature type="region of interest" description="Jag_N domain" evidence="6">
    <location>
        <begin position="6"/>
        <end position="56"/>
    </location>
</feature>
<dbReference type="GO" id="GO:0071555">
    <property type="term" value="P:cell wall organization"/>
    <property type="evidence" value="ECO:0007669"/>
    <property type="project" value="UniProtKB-KW"/>
</dbReference>
<dbReference type="InterPro" id="IPR015946">
    <property type="entry name" value="KH_dom-like_a/b"/>
</dbReference>